<keyword evidence="8" id="KW-0902">Two-component regulatory system</keyword>
<dbReference type="InterPro" id="IPR036890">
    <property type="entry name" value="HATPase_C_sf"/>
</dbReference>
<evidence type="ECO:0000256" key="3">
    <source>
        <dbReference type="ARBA" id="ARBA00022553"/>
    </source>
</evidence>
<dbReference type="InterPro" id="IPR036097">
    <property type="entry name" value="HisK_dim/P_sf"/>
</dbReference>
<evidence type="ECO:0000256" key="5">
    <source>
        <dbReference type="ARBA" id="ARBA00022741"/>
    </source>
</evidence>
<dbReference type="CDD" id="cd00082">
    <property type="entry name" value="HisKA"/>
    <property type="match status" value="1"/>
</dbReference>
<evidence type="ECO:0000313" key="10">
    <source>
        <dbReference type="EMBL" id="TWT51633.1"/>
    </source>
</evidence>
<dbReference type="PANTHER" id="PTHR43065">
    <property type="entry name" value="SENSOR HISTIDINE KINASE"/>
    <property type="match status" value="1"/>
</dbReference>
<dbReference type="EC" id="2.7.13.3" evidence="2"/>
<dbReference type="Gene3D" id="3.30.565.10">
    <property type="entry name" value="Histidine kinase-like ATPase, C-terminal domain"/>
    <property type="match status" value="1"/>
</dbReference>
<organism evidence="10 11">
    <name type="scientific">Thalassoglobus neptunius</name>
    <dbReference type="NCBI Taxonomy" id="1938619"/>
    <lineage>
        <taxon>Bacteria</taxon>
        <taxon>Pseudomonadati</taxon>
        <taxon>Planctomycetota</taxon>
        <taxon>Planctomycetia</taxon>
        <taxon>Planctomycetales</taxon>
        <taxon>Planctomycetaceae</taxon>
        <taxon>Thalassoglobus</taxon>
    </lineage>
</organism>
<dbReference type="RefSeq" id="WP_146510969.1">
    <property type="nucleotide sequence ID" value="NZ_SIHI01000012.1"/>
</dbReference>
<dbReference type="Proteomes" id="UP000317243">
    <property type="component" value="Unassembled WGS sequence"/>
</dbReference>
<comment type="caution">
    <text evidence="10">The sequence shown here is derived from an EMBL/GenBank/DDBJ whole genome shotgun (WGS) entry which is preliminary data.</text>
</comment>
<dbReference type="InterPro" id="IPR004358">
    <property type="entry name" value="Sig_transdc_His_kin-like_C"/>
</dbReference>
<evidence type="ECO:0000256" key="4">
    <source>
        <dbReference type="ARBA" id="ARBA00022679"/>
    </source>
</evidence>
<keyword evidence="4 10" id="KW-0808">Transferase</keyword>
<name>A0A5C5WNP3_9PLAN</name>
<dbReference type="SUPFAM" id="SSF55874">
    <property type="entry name" value="ATPase domain of HSP90 chaperone/DNA topoisomerase II/histidine kinase"/>
    <property type="match status" value="1"/>
</dbReference>
<keyword evidence="7" id="KW-0067">ATP-binding</keyword>
<evidence type="ECO:0000313" key="11">
    <source>
        <dbReference type="Proteomes" id="UP000317243"/>
    </source>
</evidence>
<evidence type="ECO:0000256" key="2">
    <source>
        <dbReference type="ARBA" id="ARBA00012438"/>
    </source>
</evidence>
<dbReference type="SUPFAM" id="SSF47384">
    <property type="entry name" value="Homodimeric domain of signal transducing histidine kinase"/>
    <property type="match status" value="1"/>
</dbReference>
<reference evidence="10 11" key="1">
    <citation type="submission" date="2019-02" db="EMBL/GenBank/DDBJ databases">
        <title>Deep-cultivation of Planctomycetes and their phenomic and genomic characterization uncovers novel biology.</title>
        <authorList>
            <person name="Wiegand S."/>
            <person name="Jogler M."/>
            <person name="Boedeker C."/>
            <person name="Pinto D."/>
            <person name="Vollmers J."/>
            <person name="Rivas-Marin E."/>
            <person name="Kohn T."/>
            <person name="Peeters S.H."/>
            <person name="Heuer A."/>
            <person name="Rast P."/>
            <person name="Oberbeckmann S."/>
            <person name="Bunk B."/>
            <person name="Jeske O."/>
            <person name="Meyerdierks A."/>
            <person name="Storesund J.E."/>
            <person name="Kallscheuer N."/>
            <person name="Luecker S."/>
            <person name="Lage O.M."/>
            <person name="Pohl T."/>
            <person name="Merkel B.J."/>
            <person name="Hornburger P."/>
            <person name="Mueller R.-W."/>
            <person name="Bruemmer F."/>
            <person name="Labrenz M."/>
            <person name="Spormann A.M."/>
            <person name="Op Den Camp H."/>
            <person name="Overmann J."/>
            <person name="Amann R."/>
            <person name="Jetten M.S.M."/>
            <person name="Mascher T."/>
            <person name="Medema M.H."/>
            <person name="Devos D.P."/>
            <person name="Kaster A.-K."/>
            <person name="Ovreas L."/>
            <person name="Rohde M."/>
            <person name="Galperin M.Y."/>
            <person name="Jogler C."/>
        </authorList>
    </citation>
    <scope>NUCLEOTIDE SEQUENCE [LARGE SCALE GENOMIC DNA]</scope>
    <source>
        <strain evidence="10 11">KOR42</strain>
    </source>
</reference>
<sequence>MVESDASGLDGRRSFEEQFTEIATLAGGLAHEIRNPLSTIQMNLELLFEDLELSDSPQSKRTLKRLRTIQGQCENLEGILESFLQFARAGQLHLEETKLNDVVTSFLEFYQAEADEHQIDVRPHLRANLPPVSLDTRLFNQVLTNLVRNAQQAMPDGGALELQTSCEGDTVVLDIIDTGVGISKEACEKVFDVFFSTKPCGNGLGLPTARKIIEAHGGSIRCESEQGRGTKFRLSLPASSESLDVSQ</sequence>
<dbReference type="SMART" id="SM00388">
    <property type="entry name" value="HisKA"/>
    <property type="match status" value="1"/>
</dbReference>
<gene>
    <name evidence="10" type="primary">zraS_4</name>
    <name evidence="10" type="ORF">KOR42_35210</name>
</gene>
<accession>A0A5C5WNP3</accession>
<evidence type="ECO:0000256" key="6">
    <source>
        <dbReference type="ARBA" id="ARBA00022777"/>
    </source>
</evidence>
<keyword evidence="5" id="KW-0547">Nucleotide-binding</keyword>
<evidence type="ECO:0000256" key="1">
    <source>
        <dbReference type="ARBA" id="ARBA00000085"/>
    </source>
</evidence>
<dbReference type="Gene3D" id="1.10.287.130">
    <property type="match status" value="1"/>
</dbReference>
<dbReference type="CDD" id="cd00075">
    <property type="entry name" value="HATPase"/>
    <property type="match status" value="1"/>
</dbReference>
<dbReference type="Pfam" id="PF02518">
    <property type="entry name" value="HATPase_c"/>
    <property type="match status" value="1"/>
</dbReference>
<dbReference type="GO" id="GO:0000155">
    <property type="term" value="F:phosphorelay sensor kinase activity"/>
    <property type="evidence" value="ECO:0007669"/>
    <property type="project" value="InterPro"/>
</dbReference>
<keyword evidence="11" id="KW-1185">Reference proteome</keyword>
<keyword evidence="6" id="KW-0418">Kinase</keyword>
<dbReference type="AlphaFoldDB" id="A0A5C5WNP3"/>
<dbReference type="InterPro" id="IPR003594">
    <property type="entry name" value="HATPase_dom"/>
</dbReference>
<dbReference type="OrthoDB" id="9815750at2"/>
<dbReference type="PROSITE" id="PS50109">
    <property type="entry name" value="HIS_KIN"/>
    <property type="match status" value="1"/>
</dbReference>
<keyword evidence="3" id="KW-0597">Phosphoprotein</keyword>
<evidence type="ECO:0000259" key="9">
    <source>
        <dbReference type="PROSITE" id="PS50109"/>
    </source>
</evidence>
<evidence type="ECO:0000256" key="8">
    <source>
        <dbReference type="ARBA" id="ARBA00023012"/>
    </source>
</evidence>
<protein>
    <recommendedName>
        <fullName evidence="2">histidine kinase</fullName>
        <ecNumber evidence="2">2.7.13.3</ecNumber>
    </recommendedName>
</protein>
<comment type="catalytic activity">
    <reaction evidence="1">
        <text>ATP + protein L-histidine = ADP + protein N-phospho-L-histidine.</text>
        <dbReference type="EC" id="2.7.13.3"/>
    </reaction>
</comment>
<dbReference type="EMBL" id="SIHI01000012">
    <property type="protein sequence ID" value="TWT51633.1"/>
    <property type="molecule type" value="Genomic_DNA"/>
</dbReference>
<dbReference type="PRINTS" id="PR00344">
    <property type="entry name" value="BCTRLSENSOR"/>
</dbReference>
<proteinExistence type="predicted"/>
<feature type="domain" description="Histidine kinase" evidence="9">
    <location>
        <begin position="28"/>
        <end position="240"/>
    </location>
</feature>
<dbReference type="GO" id="GO:0005524">
    <property type="term" value="F:ATP binding"/>
    <property type="evidence" value="ECO:0007669"/>
    <property type="project" value="UniProtKB-KW"/>
</dbReference>
<dbReference type="SMART" id="SM00387">
    <property type="entry name" value="HATPase_c"/>
    <property type="match status" value="1"/>
</dbReference>
<dbReference type="PANTHER" id="PTHR43065:SF46">
    <property type="entry name" value="C4-DICARBOXYLATE TRANSPORT SENSOR PROTEIN DCTB"/>
    <property type="match status" value="1"/>
</dbReference>
<dbReference type="Pfam" id="PF00512">
    <property type="entry name" value="HisKA"/>
    <property type="match status" value="1"/>
</dbReference>
<evidence type="ECO:0000256" key="7">
    <source>
        <dbReference type="ARBA" id="ARBA00022840"/>
    </source>
</evidence>
<dbReference type="InterPro" id="IPR005467">
    <property type="entry name" value="His_kinase_dom"/>
</dbReference>
<dbReference type="InterPro" id="IPR003661">
    <property type="entry name" value="HisK_dim/P_dom"/>
</dbReference>